<accession>A0A142ERM5</accession>
<dbReference type="RefSeq" id="WP_067549529.1">
    <property type="nucleotide sequence ID" value="NZ_CP012836.1"/>
</dbReference>
<organism evidence="1 2">
    <name type="scientific">Algoriphagus sanaruensis</name>
    <dbReference type="NCBI Taxonomy" id="1727163"/>
    <lineage>
        <taxon>Bacteria</taxon>
        <taxon>Pseudomonadati</taxon>
        <taxon>Bacteroidota</taxon>
        <taxon>Cytophagia</taxon>
        <taxon>Cytophagales</taxon>
        <taxon>Cyclobacteriaceae</taxon>
        <taxon>Algoriphagus</taxon>
    </lineage>
</organism>
<evidence type="ECO:0000313" key="1">
    <source>
        <dbReference type="EMBL" id="AMQ57780.1"/>
    </source>
</evidence>
<sequence>MKPQVRLTQSPSDLQGILDLQWENHLSQLSSEAKKESGFVTVRHTLAQLESMHHLAPHVMADYQGQTAGYVLAMTKASRTLIPVLFPMFDLFDEISYRGKKISDYDYMSVGQVCVGKDFRGQGLFDSMYGAYRDAYSDSYDFAITEIALSNTRSLAAHKRVGFEIIHEYEDYTQPWAIVLWDWK</sequence>
<dbReference type="SUPFAM" id="SSF55729">
    <property type="entry name" value="Acyl-CoA N-acyltransferases (Nat)"/>
    <property type="match status" value="1"/>
</dbReference>
<dbReference type="EMBL" id="CP012836">
    <property type="protein sequence ID" value="AMQ57780.1"/>
    <property type="molecule type" value="Genomic_DNA"/>
</dbReference>
<dbReference type="Gene3D" id="3.40.630.30">
    <property type="match status" value="1"/>
</dbReference>
<gene>
    <name evidence="1" type="ORF">AO498_15100</name>
</gene>
<dbReference type="GO" id="GO:0016740">
    <property type="term" value="F:transferase activity"/>
    <property type="evidence" value="ECO:0007669"/>
    <property type="project" value="UniProtKB-KW"/>
</dbReference>
<dbReference type="STRING" id="1727163.AO498_15100"/>
<dbReference type="Proteomes" id="UP000073816">
    <property type="component" value="Chromosome"/>
</dbReference>
<name>A0A142ERM5_9BACT</name>
<dbReference type="OrthoDB" id="5109343at2"/>
<protein>
    <submittedName>
        <fullName evidence="1">Acetyltransferase</fullName>
    </submittedName>
</protein>
<proteinExistence type="predicted"/>
<dbReference type="PATRIC" id="fig|1727163.4.peg.3173"/>
<reference evidence="2" key="1">
    <citation type="submission" date="2015-09" db="EMBL/GenBank/DDBJ databases">
        <title>Complete sequence of Algoriphagus sp. M8-2.</title>
        <authorList>
            <person name="Shintani M."/>
        </authorList>
    </citation>
    <scope>NUCLEOTIDE SEQUENCE [LARGE SCALE GENOMIC DNA]</scope>
    <source>
        <strain evidence="2">M8-2</strain>
    </source>
</reference>
<evidence type="ECO:0000313" key="2">
    <source>
        <dbReference type="Proteomes" id="UP000073816"/>
    </source>
</evidence>
<keyword evidence="2" id="KW-1185">Reference proteome</keyword>
<dbReference type="AlphaFoldDB" id="A0A142ERM5"/>
<dbReference type="KEGG" id="alm:AO498_15100"/>
<reference evidence="1 2" key="2">
    <citation type="journal article" date="2016" name="Genome Announc.">
        <title>Complete Genome Sequence of Algoriphagus sp. Strain M8-2, Isolated from a Brackish Lake.</title>
        <authorList>
            <person name="Muraguchi Y."/>
            <person name="Kushimoto K."/>
            <person name="Ohtsubo Y."/>
            <person name="Suzuki T."/>
            <person name="Dohra H."/>
            <person name="Kimbara K."/>
            <person name="Shintani M."/>
        </authorList>
    </citation>
    <scope>NUCLEOTIDE SEQUENCE [LARGE SCALE GENOMIC DNA]</scope>
    <source>
        <strain evidence="1 2">M8-2</strain>
    </source>
</reference>
<dbReference type="InterPro" id="IPR016181">
    <property type="entry name" value="Acyl_CoA_acyltransferase"/>
</dbReference>
<keyword evidence="1" id="KW-0808">Transferase</keyword>